<dbReference type="EMBL" id="KN847899">
    <property type="protein sequence ID" value="KIR41768.1"/>
    <property type="molecule type" value="Genomic_DNA"/>
</dbReference>
<dbReference type="HOGENOM" id="CLU_204104_0_0_1"/>
<dbReference type="Proteomes" id="UP000053392">
    <property type="component" value="Unassembled WGS sequence"/>
</dbReference>
<keyword evidence="3" id="KW-1185">Reference proteome</keyword>
<accession>A0A0D0U0N2</accession>
<feature type="transmembrane region" description="Helical" evidence="1">
    <location>
        <begin position="23"/>
        <end position="43"/>
    </location>
</feature>
<proteinExistence type="predicted"/>
<organism evidence="2 3">
    <name type="scientific">Cryptococcus deuterogattii Ram5</name>
    <dbReference type="NCBI Taxonomy" id="1296110"/>
    <lineage>
        <taxon>Eukaryota</taxon>
        <taxon>Fungi</taxon>
        <taxon>Dikarya</taxon>
        <taxon>Basidiomycota</taxon>
        <taxon>Agaricomycotina</taxon>
        <taxon>Tremellomycetes</taxon>
        <taxon>Tremellales</taxon>
        <taxon>Cryptococcaceae</taxon>
        <taxon>Cryptococcus</taxon>
        <taxon>Cryptococcus gattii species complex</taxon>
    </lineage>
</organism>
<evidence type="ECO:0000313" key="2">
    <source>
        <dbReference type="EMBL" id="KIR41768.1"/>
    </source>
</evidence>
<keyword evidence="1" id="KW-1133">Transmembrane helix</keyword>
<dbReference type="InterPro" id="IPR039966">
    <property type="entry name" value="C553.12c"/>
</dbReference>
<gene>
    <name evidence="2" type="ORF">I313_01928</name>
</gene>
<dbReference type="PANTHER" id="PTHR40467:SF1">
    <property type="match status" value="1"/>
</dbReference>
<dbReference type="PANTHER" id="PTHR40467">
    <property type="match status" value="1"/>
</dbReference>
<evidence type="ECO:0000313" key="3">
    <source>
        <dbReference type="Proteomes" id="UP000053392"/>
    </source>
</evidence>
<keyword evidence="1" id="KW-0812">Transmembrane</keyword>
<dbReference type="AlphaFoldDB" id="A0A0D0U0N2"/>
<name>A0A0D0U0N2_9TREE</name>
<evidence type="ECO:0000256" key="1">
    <source>
        <dbReference type="SAM" id="Phobius"/>
    </source>
</evidence>
<protein>
    <submittedName>
        <fullName evidence="2">Unplaced genomic scaffold supercont1.4, whole genome shotgun sequence</fullName>
    </submittedName>
</protein>
<keyword evidence="1" id="KW-0472">Membrane</keyword>
<sequence length="48" mass="5517">MSYAFRVNVSQIGINEMKDYPELVPACGWASVHVSMNILLFLIKLNFR</sequence>
<reference evidence="2 3" key="1">
    <citation type="submission" date="2015-01" db="EMBL/GenBank/DDBJ databases">
        <title>The Genome Sequence of Cryptococcus gattii Ram5.</title>
        <authorList>
            <consortium name="The Broad Institute Genomics Platform"/>
            <person name="Cuomo C."/>
            <person name="Litvintseva A."/>
            <person name="Chen Y."/>
            <person name="Heitman J."/>
            <person name="Sun S."/>
            <person name="Springer D."/>
            <person name="Dromer F."/>
            <person name="Young S."/>
            <person name="Zeng Q."/>
            <person name="Gargeya S."/>
            <person name="Abouelleil A."/>
            <person name="Alvarado L."/>
            <person name="Chapman S.B."/>
            <person name="Gainer-Dewar J."/>
            <person name="Goldberg J."/>
            <person name="Griggs A."/>
            <person name="Gujja S."/>
            <person name="Hansen M."/>
            <person name="Howarth C."/>
            <person name="Imamovic A."/>
            <person name="Larimer J."/>
            <person name="Murphy C."/>
            <person name="Naylor J."/>
            <person name="Pearson M."/>
            <person name="Priest M."/>
            <person name="Roberts A."/>
            <person name="Saif S."/>
            <person name="Shea T."/>
            <person name="Sykes S."/>
            <person name="Wortman J."/>
            <person name="Nusbaum C."/>
            <person name="Birren B."/>
        </authorList>
    </citation>
    <scope>NUCLEOTIDE SEQUENCE [LARGE SCALE GENOMIC DNA]</scope>
    <source>
        <strain evidence="2 3">Ram5</strain>
    </source>
</reference>
<dbReference type="OrthoDB" id="5541877at2759"/>